<evidence type="ECO:0000313" key="3">
    <source>
        <dbReference type="Proteomes" id="UP000325315"/>
    </source>
</evidence>
<keyword evidence="1" id="KW-0732">Signal</keyword>
<organism evidence="2 3">
    <name type="scientific">Gossypium australe</name>
    <dbReference type="NCBI Taxonomy" id="47621"/>
    <lineage>
        <taxon>Eukaryota</taxon>
        <taxon>Viridiplantae</taxon>
        <taxon>Streptophyta</taxon>
        <taxon>Embryophyta</taxon>
        <taxon>Tracheophyta</taxon>
        <taxon>Spermatophyta</taxon>
        <taxon>Magnoliopsida</taxon>
        <taxon>eudicotyledons</taxon>
        <taxon>Gunneridae</taxon>
        <taxon>Pentapetalae</taxon>
        <taxon>rosids</taxon>
        <taxon>malvids</taxon>
        <taxon>Malvales</taxon>
        <taxon>Malvaceae</taxon>
        <taxon>Malvoideae</taxon>
        <taxon>Gossypium</taxon>
    </lineage>
</organism>
<dbReference type="EMBL" id="SMMG02000001">
    <property type="protein sequence ID" value="KAA3488043.1"/>
    <property type="molecule type" value="Genomic_DNA"/>
</dbReference>
<reference evidence="3" key="1">
    <citation type="journal article" date="2019" name="Plant Biotechnol. J.">
        <title>Genome sequencing of the Australian wild diploid species Gossypium australe highlights disease resistance and delayed gland morphogenesis.</title>
        <authorList>
            <person name="Cai Y."/>
            <person name="Cai X."/>
            <person name="Wang Q."/>
            <person name="Wang P."/>
            <person name="Zhang Y."/>
            <person name="Cai C."/>
            <person name="Xu Y."/>
            <person name="Wang K."/>
            <person name="Zhou Z."/>
            <person name="Wang C."/>
            <person name="Geng S."/>
            <person name="Li B."/>
            <person name="Dong Q."/>
            <person name="Hou Y."/>
            <person name="Wang H."/>
            <person name="Ai P."/>
            <person name="Liu Z."/>
            <person name="Yi F."/>
            <person name="Sun M."/>
            <person name="An G."/>
            <person name="Cheng J."/>
            <person name="Zhang Y."/>
            <person name="Shi Q."/>
            <person name="Xie Y."/>
            <person name="Shi X."/>
            <person name="Chang Y."/>
            <person name="Huang F."/>
            <person name="Chen Y."/>
            <person name="Hong S."/>
            <person name="Mi L."/>
            <person name="Sun Q."/>
            <person name="Zhang L."/>
            <person name="Zhou B."/>
            <person name="Peng R."/>
            <person name="Zhang X."/>
            <person name="Liu F."/>
        </authorList>
    </citation>
    <scope>NUCLEOTIDE SEQUENCE [LARGE SCALE GENOMIC DNA]</scope>
    <source>
        <strain evidence="3">cv. PA1801</strain>
    </source>
</reference>
<name>A0A5B6X2N9_9ROSI</name>
<accession>A0A5B6X2N9</accession>
<keyword evidence="3" id="KW-1185">Reference proteome</keyword>
<keyword evidence="2" id="KW-0808">Transferase</keyword>
<proteinExistence type="predicted"/>
<dbReference type="GO" id="GO:0003964">
    <property type="term" value="F:RNA-directed DNA polymerase activity"/>
    <property type="evidence" value="ECO:0007669"/>
    <property type="project" value="UniProtKB-KW"/>
</dbReference>
<sequence length="151" mass="17015">MTLIMRCVALVTYTVGINGGWNANFMPSRGLRQGDPLSPYLILLYTEGLSTLLVEAQWKNLIRGILFGEATKGVENVHWMIIEYEKASGQLINYDKSLIYFGANVDESDRNMGIHWSAWKYLCLLKSVGGLGFRDLAMFNVSLLAKQCWSI</sequence>
<feature type="signal peptide" evidence="1">
    <location>
        <begin position="1"/>
        <end position="19"/>
    </location>
</feature>
<evidence type="ECO:0000313" key="2">
    <source>
        <dbReference type="EMBL" id="KAA3488043.1"/>
    </source>
</evidence>
<gene>
    <name evidence="2" type="ORF">EPI10_031824</name>
</gene>
<feature type="chain" id="PRO_5022702976" evidence="1">
    <location>
        <begin position="20"/>
        <end position="151"/>
    </location>
</feature>
<dbReference type="Proteomes" id="UP000325315">
    <property type="component" value="Unassembled WGS sequence"/>
</dbReference>
<dbReference type="AlphaFoldDB" id="A0A5B6X2N9"/>
<comment type="caution">
    <text evidence="2">The sequence shown here is derived from an EMBL/GenBank/DDBJ whole genome shotgun (WGS) entry which is preliminary data.</text>
</comment>
<dbReference type="PANTHER" id="PTHR33116:SF86">
    <property type="entry name" value="REVERSE TRANSCRIPTASE DOMAIN-CONTAINING PROTEIN"/>
    <property type="match status" value="1"/>
</dbReference>
<evidence type="ECO:0000256" key="1">
    <source>
        <dbReference type="SAM" id="SignalP"/>
    </source>
</evidence>
<dbReference type="PANTHER" id="PTHR33116">
    <property type="entry name" value="REVERSE TRANSCRIPTASE ZINC-BINDING DOMAIN-CONTAINING PROTEIN-RELATED-RELATED"/>
    <property type="match status" value="1"/>
</dbReference>
<protein>
    <submittedName>
        <fullName evidence="2">Reverse transcriptase</fullName>
    </submittedName>
</protein>
<keyword evidence="2" id="KW-0548">Nucleotidyltransferase</keyword>
<dbReference type="OrthoDB" id="1227106at2759"/>
<keyword evidence="2" id="KW-0695">RNA-directed DNA polymerase</keyword>